<feature type="domain" description="Glutamine amidotransferase" evidence="11">
    <location>
        <begin position="3"/>
        <end position="188"/>
    </location>
</feature>
<dbReference type="InterPro" id="IPR005940">
    <property type="entry name" value="Anthranilate_Pribosyl_Tfrase"/>
</dbReference>
<evidence type="ECO:0000256" key="6">
    <source>
        <dbReference type="ARBA" id="ARBA00022962"/>
    </source>
</evidence>
<dbReference type="GO" id="GO:0005829">
    <property type="term" value="C:cytosol"/>
    <property type="evidence" value="ECO:0007669"/>
    <property type="project" value="TreeGrafter"/>
</dbReference>
<keyword evidence="15" id="KW-1185">Reference proteome</keyword>
<dbReference type="SUPFAM" id="SSF52317">
    <property type="entry name" value="Class I glutamine amidotransferase-like"/>
    <property type="match status" value="1"/>
</dbReference>
<dbReference type="PRINTS" id="PR00099">
    <property type="entry name" value="CPSGATASE"/>
</dbReference>
<feature type="binding site" evidence="10">
    <location>
        <position position="418"/>
    </location>
    <ligand>
        <name>Mg(2+)</name>
        <dbReference type="ChEBI" id="CHEBI:18420"/>
        <label>2</label>
    </ligand>
</feature>
<dbReference type="CDD" id="cd01743">
    <property type="entry name" value="GATase1_Anthranilate_Synthase"/>
    <property type="match status" value="1"/>
</dbReference>
<evidence type="ECO:0000313" key="14">
    <source>
        <dbReference type="EMBL" id="KAB7706259.1"/>
    </source>
</evidence>
<keyword evidence="10" id="KW-0479">Metal-binding</keyword>
<dbReference type="GO" id="GO:0016829">
    <property type="term" value="F:lyase activity"/>
    <property type="evidence" value="ECO:0007669"/>
    <property type="project" value="UniProtKB-KW"/>
</dbReference>
<dbReference type="InterPro" id="IPR036320">
    <property type="entry name" value="Glycosyl_Trfase_fam3_N_dom_sf"/>
</dbReference>
<dbReference type="InterPro" id="IPR035902">
    <property type="entry name" value="Nuc_phospho_transferase"/>
</dbReference>
<reference evidence="14 15" key="1">
    <citation type="submission" date="2019-10" db="EMBL/GenBank/DDBJ databases">
        <title>Bacillus aerolatum sp. nov., isolated from bioaerosol of sport playgrounds.</title>
        <authorList>
            <person name="Chen P."/>
            <person name="Zhang G."/>
        </authorList>
    </citation>
    <scope>NUCLEOTIDE SEQUENCE [LARGE SCALE GENOMIC DNA]</scope>
    <source>
        <strain evidence="14 15">CX253</strain>
    </source>
</reference>
<evidence type="ECO:0000313" key="15">
    <source>
        <dbReference type="Proteomes" id="UP000429595"/>
    </source>
</evidence>
<dbReference type="HAMAP" id="MF_00211">
    <property type="entry name" value="TrpD"/>
    <property type="match status" value="1"/>
</dbReference>
<protein>
    <recommendedName>
        <fullName evidence="10">Anthranilate phosphoribosyltransferase</fullName>
        <ecNumber evidence="10">2.4.2.18</ecNumber>
    </recommendedName>
</protein>
<comment type="subunit">
    <text evidence="10">Homodimer.</text>
</comment>
<keyword evidence="7 10" id="KW-0057">Aromatic amino acid biosynthesis</keyword>
<dbReference type="GO" id="GO:0000162">
    <property type="term" value="P:L-tryptophan biosynthetic process"/>
    <property type="evidence" value="ECO:0007669"/>
    <property type="project" value="UniProtKB-UniRule"/>
</dbReference>
<keyword evidence="10" id="KW-0460">Magnesium</keyword>
<evidence type="ECO:0000256" key="7">
    <source>
        <dbReference type="ARBA" id="ARBA00023141"/>
    </source>
</evidence>
<comment type="similarity">
    <text evidence="9">In the C-terminal section; belongs to the anthranilate phosphoribosyltransferase family.</text>
</comment>
<feature type="binding site" evidence="10">
    <location>
        <begin position="283"/>
        <end position="286"/>
    </location>
    <ligand>
        <name>5-phospho-alpha-D-ribose 1-diphosphate</name>
        <dbReference type="ChEBI" id="CHEBI:58017"/>
    </ligand>
</feature>
<comment type="catalytic activity">
    <reaction evidence="8 10">
        <text>N-(5-phospho-beta-D-ribosyl)anthranilate + diphosphate = 5-phospho-alpha-D-ribose 1-diphosphate + anthranilate</text>
        <dbReference type="Rhea" id="RHEA:11768"/>
        <dbReference type="ChEBI" id="CHEBI:16567"/>
        <dbReference type="ChEBI" id="CHEBI:18277"/>
        <dbReference type="ChEBI" id="CHEBI:33019"/>
        <dbReference type="ChEBI" id="CHEBI:58017"/>
        <dbReference type="EC" id="2.4.2.18"/>
    </reaction>
</comment>
<dbReference type="RefSeq" id="WP_152152178.1">
    <property type="nucleotide sequence ID" value="NZ_WEIO01000006.1"/>
</dbReference>
<evidence type="ECO:0000256" key="8">
    <source>
        <dbReference type="ARBA" id="ARBA00052328"/>
    </source>
</evidence>
<dbReference type="NCBIfam" id="TIGR01245">
    <property type="entry name" value="trpD"/>
    <property type="match status" value="1"/>
</dbReference>
<dbReference type="Pfam" id="PF00117">
    <property type="entry name" value="GATase"/>
    <property type="match status" value="1"/>
</dbReference>
<feature type="binding site" evidence="10">
    <location>
        <position position="359"/>
    </location>
    <ligand>
        <name>anthranilate</name>
        <dbReference type="ChEBI" id="CHEBI:16567"/>
        <label>2</label>
    </ligand>
</feature>
<evidence type="ECO:0000259" key="11">
    <source>
        <dbReference type="Pfam" id="PF00117"/>
    </source>
</evidence>
<accession>A0A6I1FJS9</accession>
<proteinExistence type="inferred from homology"/>
<dbReference type="Pfam" id="PF00591">
    <property type="entry name" value="Glycos_transf_3"/>
    <property type="match status" value="1"/>
</dbReference>
<comment type="pathway">
    <text evidence="1 10">Amino-acid biosynthesis; L-tryptophan biosynthesis; L-tryptophan from chorismate: step 2/5.</text>
</comment>
<dbReference type="FunFam" id="3.40.50.880:FF:000003">
    <property type="entry name" value="Anthranilate synthase component II"/>
    <property type="match status" value="1"/>
</dbReference>
<dbReference type="UniPathway" id="UPA00035">
    <property type="reaction ID" value="UER00041"/>
</dbReference>
<keyword evidence="14" id="KW-0456">Lyase</keyword>
<comment type="similarity">
    <text evidence="10">Belongs to the anthranilate phosphoribosyltransferase family.</text>
</comment>
<dbReference type="AlphaFoldDB" id="A0A6I1FJS9"/>
<dbReference type="Pfam" id="PF02885">
    <property type="entry name" value="Glycos_trans_3N"/>
    <property type="match status" value="1"/>
</dbReference>
<feature type="binding site" evidence="10">
    <location>
        <position position="285"/>
    </location>
    <ligand>
        <name>Mg(2+)</name>
        <dbReference type="ChEBI" id="CHEBI:18420"/>
        <label>1</label>
    </ligand>
</feature>
<gene>
    <name evidence="10" type="primary">trpD</name>
    <name evidence="14" type="ORF">F9802_11835</name>
</gene>
<evidence type="ECO:0000259" key="12">
    <source>
        <dbReference type="Pfam" id="PF00591"/>
    </source>
</evidence>
<dbReference type="GO" id="GO:0000287">
    <property type="term" value="F:magnesium ion binding"/>
    <property type="evidence" value="ECO:0007669"/>
    <property type="project" value="UniProtKB-UniRule"/>
</dbReference>
<keyword evidence="4 10" id="KW-0808">Transferase</keyword>
<organism evidence="14 15">
    <name type="scientific">Bacillus aerolatus</name>
    <dbReference type="NCBI Taxonomy" id="2653354"/>
    <lineage>
        <taxon>Bacteria</taxon>
        <taxon>Bacillati</taxon>
        <taxon>Bacillota</taxon>
        <taxon>Bacilli</taxon>
        <taxon>Bacillales</taxon>
        <taxon>Bacillaceae</taxon>
        <taxon>Bacillus</taxon>
    </lineage>
</organism>
<dbReference type="PANTHER" id="PTHR43285">
    <property type="entry name" value="ANTHRANILATE PHOSPHORIBOSYLTRANSFERASE"/>
    <property type="match status" value="1"/>
</dbReference>
<dbReference type="InterPro" id="IPR000312">
    <property type="entry name" value="Glycosyl_Trfase_fam3"/>
</dbReference>
<evidence type="ECO:0000256" key="1">
    <source>
        <dbReference type="ARBA" id="ARBA00004907"/>
    </source>
</evidence>
<feature type="binding site" evidence="10">
    <location>
        <begin position="276"/>
        <end position="277"/>
    </location>
    <ligand>
        <name>5-phospho-alpha-D-ribose 1-diphosphate</name>
        <dbReference type="ChEBI" id="CHEBI:58017"/>
    </ligand>
</feature>
<sequence>MILLIDNYDSFTYNLYQQIGSLGKNVRVIRNDELTLEEIESLEPEAIVLSPGPGTPEEAGICIEVVRSFFHRIPILGICLGHQAIAAAFGAKIRSAKTIKHGKISLLRHEGKGMFQALAGPVPVMRYHSLSVDGDTLPQKLEVLAYSADDEEIMAIRHREYPVYGLQFHPESIGTKSGTDIIQQFFRQYRKEKNMKKYLMKLSDKQTLEEVEMKEAIEEILQEDATDSEIAAFLVALKAKGETVDEIASLVNVLRQNALGTGKQLPGVMDNCGTGGDGSQSFNISTTSAFVLAGAGVKVAKHGNRSVSSKTGSADVLEHLGISLEYLEGETDELLEENGIAFLFAPHVHPKMKRIMKVRRDLKIPTIFNLIGPLTNPIQLDTQLLGIYRRDMLEMMASVLDRLGRKRAVVVNGAGYMDEASLAGENHLILLEAGQTKKMIITPEEAGLPTYSLDDIRGGEAKENAEILKRILEGEKGAPRDTVLLNAGIGLFANGKAKTIQEGIQLARESIDSGAALSKLHYLIDYSKKQQKVGIPV</sequence>
<dbReference type="FunFam" id="3.40.1030.10:FF:000002">
    <property type="entry name" value="Anthranilate phosphoribosyltransferase"/>
    <property type="match status" value="1"/>
</dbReference>
<comment type="caution">
    <text evidence="10">Lacks conserved residue(s) required for the propagation of feature annotation.</text>
</comment>
<dbReference type="GO" id="GO:0004048">
    <property type="term" value="F:anthranilate phosphoribosyltransferase activity"/>
    <property type="evidence" value="ECO:0007669"/>
    <property type="project" value="UniProtKB-UniRule"/>
</dbReference>
<comment type="function">
    <text evidence="10">Catalyzes the transfer of the phosphoribosyl group of 5-phosphorylribose-1-pyrophosphate (PRPP) to anthranilate to yield N-(5'-phosphoribosyl)-anthranilate (PRA).</text>
</comment>
<dbReference type="InterPro" id="IPR006221">
    <property type="entry name" value="TrpG/PapA_dom"/>
</dbReference>
<dbReference type="PRINTS" id="PR00097">
    <property type="entry name" value="ANTSNTHASEII"/>
</dbReference>
<evidence type="ECO:0000256" key="2">
    <source>
        <dbReference type="ARBA" id="ARBA00022605"/>
    </source>
</evidence>
<dbReference type="NCBIfam" id="TIGR00566">
    <property type="entry name" value="trpG_papA"/>
    <property type="match status" value="1"/>
</dbReference>
<feature type="binding site" evidence="10">
    <location>
        <position position="273"/>
    </location>
    <ligand>
        <name>5-phospho-alpha-D-ribose 1-diphosphate</name>
        <dbReference type="ChEBI" id="CHEBI:58017"/>
    </ligand>
</feature>
<comment type="cofactor">
    <cofactor evidence="10">
        <name>Mg(2+)</name>
        <dbReference type="ChEBI" id="CHEBI:18420"/>
    </cofactor>
    <text evidence="10">Binds 2 magnesium ions per monomer.</text>
</comment>
<keyword evidence="2 10" id="KW-0028">Amino-acid biosynthesis</keyword>
<evidence type="ECO:0000256" key="3">
    <source>
        <dbReference type="ARBA" id="ARBA00022676"/>
    </source>
</evidence>
<feature type="binding site" evidence="10">
    <location>
        <begin position="301"/>
        <end position="309"/>
    </location>
    <ligand>
        <name>5-phospho-alpha-D-ribose 1-diphosphate</name>
        <dbReference type="ChEBI" id="CHEBI:58017"/>
    </ligand>
</feature>
<feature type="binding site" evidence="10">
    <location>
        <position position="419"/>
    </location>
    <ligand>
        <name>Mg(2+)</name>
        <dbReference type="ChEBI" id="CHEBI:18420"/>
        <label>1</label>
    </ligand>
</feature>
<dbReference type="Gene3D" id="1.20.970.10">
    <property type="entry name" value="Transferase, Pyrimidine Nucleoside Phosphorylase, Chain C"/>
    <property type="match status" value="1"/>
</dbReference>
<comment type="caution">
    <text evidence="14">The sequence shown here is derived from an EMBL/GenBank/DDBJ whole genome shotgun (WGS) entry which is preliminary data.</text>
</comment>
<keyword evidence="6" id="KW-0315">Glutamine amidotransferase</keyword>
<dbReference type="InterPro" id="IPR029062">
    <property type="entry name" value="Class_I_gatase-like"/>
</dbReference>
<dbReference type="EC" id="2.4.2.18" evidence="10"/>
<keyword evidence="3 10" id="KW-0328">Glycosyltransferase</keyword>
<evidence type="ECO:0000256" key="9">
    <source>
        <dbReference type="ARBA" id="ARBA00061188"/>
    </source>
</evidence>
<dbReference type="PRINTS" id="PR00096">
    <property type="entry name" value="GATASE"/>
</dbReference>
<feature type="binding site" evidence="10">
    <location>
        <position position="419"/>
    </location>
    <ligand>
        <name>Mg(2+)</name>
        <dbReference type="ChEBI" id="CHEBI:18420"/>
        <label>2</label>
    </ligand>
</feature>
<feature type="binding site" evidence="10">
    <location>
        <position position="281"/>
    </location>
    <ligand>
        <name>5-phospho-alpha-D-ribose 1-diphosphate</name>
        <dbReference type="ChEBI" id="CHEBI:58017"/>
    </ligand>
</feature>
<dbReference type="NCBIfam" id="NF011201">
    <property type="entry name" value="PRK14607.1"/>
    <property type="match status" value="1"/>
</dbReference>
<feature type="binding site" evidence="10">
    <location>
        <position position="273"/>
    </location>
    <ligand>
        <name>anthranilate</name>
        <dbReference type="ChEBI" id="CHEBI:16567"/>
        <label>1</label>
    </ligand>
</feature>
<feature type="domain" description="Glycosyl transferase family 3" evidence="12">
    <location>
        <begin position="267"/>
        <end position="517"/>
    </location>
</feature>
<dbReference type="EMBL" id="WEIO01000006">
    <property type="protein sequence ID" value="KAB7706259.1"/>
    <property type="molecule type" value="Genomic_DNA"/>
</dbReference>
<dbReference type="Gene3D" id="3.40.1030.10">
    <property type="entry name" value="Nucleoside phosphorylase/phosphoribosyltransferase catalytic domain"/>
    <property type="match status" value="1"/>
</dbReference>
<dbReference type="PROSITE" id="PS51273">
    <property type="entry name" value="GATASE_TYPE_1"/>
    <property type="match status" value="1"/>
</dbReference>
<feature type="binding site" evidence="10">
    <location>
        <position position="313"/>
    </location>
    <ligand>
        <name>5-phospho-alpha-D-ribose 1-diphosphate</name>
        <dbReference type="ChEBI" id="CHEBI:58017"/>
    </ligand>
</feature>
<evidence type="ECO:0000256" key="10">
    <source>
        <dbReference type="HAMAP-Rule" id="MF_00211"/>
    </source>
</evidence>
<evidence type="ECO:0000256" key="5">
    <source>
        <dbReference type="ARBA" id="ARBA00022822"/>
    </source>
</evidence>
<feature type="binding site" evidence="10">
    <location>
        <position position="304"/>
    </location>
    <ligand>
        <name>anthranilate</name>
        <dbReference type="ChEBI" id="CHEBI:16567"/>
        <label>1</label>
    </ligand>
</feature>
<keyword evidence="5 10" id="KW-0822">Tryptophan biosynthesis</keyword>
<evidence type="ECO:0000259" key="13">
    <source>
        <dbReference type="Pfam" id="PF02885"/>
    </source>
</evidence>
<feature type="domain" description="Glycosyl transferase family 3 N-terminal" evidence="13">
    <location>
        <begin position="196"/>
        <end position="258"/>
    </location>
</feature>
<dbReference type="Gene3D" id="3.40.50.880">
    <property type="match status" value="1"/>
</dbReference>
<dbReference type="SUPFAM" id="SSF52418">
    <property type="entry name" value="Nucleoside phosphorylase/phosphoribosyltransferase catalytic domain"/>
    <property type="match status" value="1"/>
</dbReference>
<evidence type="ECO:0000256" key="4">
    <source>
        <dbReference type="ARBA" id="ARBA00022679"/>
    </source>
</evidence>
<dbReference type="InterPro" id="IPR017459">
    <property type="entry name" value="Glycosyl_Trfase_fam3_N_dom"/>
</dbReference>
<name>A0A6I1FJS9_9BACI</name>
<dbReference type="PANTHER" id="PTHR43285:SF2">
    <property type="entry name" value="ANTHRANILATE PHOSPHORIBOSYLTRANSFERASE"/>
    <property type="match status" value="1"/>
</dbReference>
<dbReference type="InterPro" id="IPR017926">
    <property type="entry name" value="GATASE"/>
</dbReference>
<dbReference type="Proteomes" id="UP000429595">
    <property type="component" value="Unassembled WGS sequence"/>
</dbReference>
<dbReference type="SUPFAM" id="SSF47648">
    <property type="entry name" value="Nucleoside phosphorylase/phosphoribosyltransferase N-terminal domain"/>
    <property type="match status" value="1"/>
</dbReference>